<evidence type="ECO:0000256" key="8">
    <source>
        <dbReference type="ARBA" id="ARBA00023163"/>
    </source>
</evidence>
<keyword evidence="5 11" id="KW-1133">Transmembrane helix</keyword>
<evidence type="ECO:0000256" key="1">
    <source>
        <dbReference type="ARBA" id="ARBA00004167"/>
    </source>
</evidence>
<dbReference type="Pfam" id="PF10099">
    <property type="entry name" value="RskA_C"/>
    <property type="match status" value="1"/>
</dbReference>
<keyword evidence="6" id="KW-0805">Transcription regulation</keyword>
<keyword evidence="7 11" id="KW-0472">Membrane</keyword>
<dbReference type="Proteomes" id="UP000027345">
    <property type="component" value="Unassembled WGS sequence"/>
</dbReference>
<keyword evidence="3" id="KW-1003">Cell membrane</keyword>
<comment type="caution">
    <text evidence="14">The sequence shown here is derived from an EMBL/GenBank/DDBJ whole genome shotgun (WGS) entry which is preliminary data.</text>
</comment>
<dbReference type="InterPro" id="IPR051474">
    <property type="entry name" value="Anti-sigma-K/W_factor"/>
</dbReference>
<dbReference type="eggNOG" id="COG5343">
    <property type="taxonomic scope" value="Bacteria"/>
</dbReference>
<dbReference type="GO" id="GO:0016989">
    <property type="term" value="F:sigma factor antagonist activity"/>
    <property type="evidence" value="ECO:0007669"/>
    <property type="project" value="TreeGrafter"/>
</dbReference>
<dbReference type="PANTHER" id="PTHR37461">
    <property type="entry name" value="ANTI-SIGMA-K FACTOR RSKA"/>
    <property type="match status" value="1"/>
</dbReference>
<dbReference type="GO" id="GO:0005886">
    <property type="term" value="C:plasma membrane"/>
    <property type="evidence" value="ECO:0007669"/>
    <property type="project" value="UniProtKB-SubCell"/>
</dbReference>
<protein>
    <recommendedName>
        <fullName evidence="10">Regulator of SigK</fullName>
    </recommendedName>
    <alternativeName>
        <fullName evidence="9">Sigma-K anti-sigma factor RskA</fullName>
    </alternativeName>
</protein>
<evidence type="ECO:0000259" key="12">
    <source>
        <dbReference type="Pfam" id="PF10099"/>
    </source>
</evidence>
<sequence length="256" mass="26086">MSTPEMHTLAGAFALDAVNDVERAEFARHLEQCDSCAQEVAELRATAARLGAAMAEEPPPEFKGRVLAAMHATRQLPPRTRPGAPERHRRSARAPRWAVLVSAAAAVVGLAAGGVFGGIALNQRQELQTAQSRLDQAKQQFAPVAALLAAPDAKTAHGEAPTGGGVTVVLSRSLNRVMVMDAGLPAQPGGKVYEAWLITGADAPRSAGVIAAADQGGLVVADGVGGADKVAVSVEPAGGSATGTPTDVLMSMPVPA</sequence>
<name>A0A066TTL0_9PSEU</name>
<keyword evidence="4 11" id="KW-0812">Transmembrane</keyword>
<dbReference type="InterPro" id="IPR053877">
    <property type="entry name" value="RskA_N"/>
</dbReference>
<evidence type="ECO:0000256" key="6">
    <source>
        <dbReference type="ARBA" id="ARBA00023015"/>
    </source>
</evidence>
<evidence type="ECO:0000313" key="15">
    <source>
        <dbReference type="Proteomes" id="UP000027345"/>
    </source>
</evidence>
<evidence type="ECO:0000256" key="11">
    <source>
        <dbReference type="SAM" id="Phobius"/>
    </source>
</evidence>
<keyword evidence="15" id="KW-1185">Reference proteome</keyword>
<evidence type="ECO:0000256" key="7">
    <source>
        <dbReference type="ARBA" id="ARBA00023136"/>
    </source>
</evidence>
<dbReference type="STRING" id="287986.DV20_38025"/>
<dbReference type="Pfam" id="PF22618">
    <property type="entry name" value="RskA_N"/>
    <property type="match status" value="1"/>
</dbReference>
<dbReference type="InterPro" id="IPR041916">
    <property type="entry name" value="Anti_sigma_zinc_sf"/>
</dbReference>
<gene>
    <name evidence="14" type="ORF">DV20_38025</name>
</gene>
<organism evidence="14 15">
    <name type="scientific">Amycolatopsis rifamycinica</name>
    <dbReference type="NCBI Taxonomy" id="287986"/>
    <lineage>
        <taxon>Bacteria</taxon>
        <taxon>Bacillati</taxon>
        <taxon>Actinomycetota</taxon>
        <taxon>Actinomycetes</taxon>
        <taxon>Pseudonocardiales</taxon>
        <taxon>Pseudonocardiaceae</taxon>
        <taxon>Amycolatopsis</taxon>
    </lineage>
</organism>
<reference evidence="14 15" key="1">
    <citation type="submission" date="2014-05" db="EMBL/GenBank/DDBJ databases">
        <title>Draft genome sequence of Amycolatopsis rifamycinica DSM 46095.</title>
        <authorList>
            <person name="Lal R."/>
            <person name="Saxena A."/>
            <person name="Kumari R."/>
            <person name="Mukherjee U."/>
            <person name="Singh P."/>
            <person name="Sangwan N."/>
            <person name="Mahato N.K."/>
        </authorList>
    </citation>
    <scope>NUCLEOTIDE SEQUENCE [LARGE SCALE GENOMIC DNA]</scope>
    <source>
        <strain evidence="14 15">DSM 46095</strain>
    </source>
</reference>
<proteinExistence type="predicted"/>
<dbReference type="EMBL" id="JMQI01000077">
    <property type="protein sequence ID" value="KDN16907.1"/>
    <property type="molecule type" value="Genomic_DNA"/>
</dbReference>
<evidence type="ECO:0000256" key="5">
    <source>
        <dbReference type="ARBA" id="ARBA00022989"/>
    </source>
</evidence>
<evidence type="ECO:0000256" key="10">
    <source>
        <dbReference type="ARBA" id="ARBA00030803"/>
    </source>
</evidence>
<evidence type="ECO:0000313" key="14">
    <source>
        <dbReference type="EMBL" id="KDN16907.1"/>
    </source>
</evidence>
<dbReference type="AlphaFoldDB" id="A0A066TTL0"/>
<evidence type="ECO:0000259" key="13">
    <source>
        <dbReference type="Pfam" id="PF22618"/>
    </source>
</evidence>
<keyword evidence="8" id="KW-0804">Transcription</keyword>
<feature type="transmembrane region" description="Helical" evidence="11">
    <location>
        <begin position="97"/>
        <end position="121"/>
    </location>
</feature>
<evidence type="ECO:0000256" key="3">
    <source>
        <dbReference type="ARBA" id="ARBA00022475"/>
    </source>
</evidence>
<evidence type="ECO:0000256" key="9">
    <source>
        <dbReference type="ARBA" id="ARBA00029829"/>
    </source>
</evidence>
<feature type="domain" description="Anti-sigma-K factor RskA N-terminal" evidence="13">
    <location>
        <begin position="7"/>
        <end position="48"/>
    </location>
</feature>
<accession>A0A066TTL0</accession>
<evidence type="ECO:0000256" key="2">
    <source>
        <dbReference type="ARBA" id="ARBA00004236"/>
    </source>
</evidence>
<dbReference type="InterPro" id="IPR018764">
    <property type="entry name" value="RskA_C"/>
</dbReference>
<dbReference type="PANTHER" id="PTHR37461:SF1">
    <property type="entry name" value="ANTI-SIGMA-K FACTOR RSKA"/>
    <property type="match status" value="1"/>
</dbReference>
<evidence type="ECO:0000256" key="4">
    <source>
        <dbReference type="ARBA" id="ARBA00022692"/>
    </source>
</evidence>
<comment type="subcellular location">
    <subcellularLocation>
        <location evidence="2">Cell membrane</location>
    </subcellularLocation>
    <subcellularLocation>
        <location evidence="1">Membrane</location>
        <topology evidence="1">Single-pass membrane protein</topology>
    </subcellularLocation>
</comment>
<feature type="domain" description="Anti-sigma K factor RskA C-terminal" evidence="12">
    <location>
        <begin position="101"/>
        <end position="246"/>
    </location>
</feature>
<dbReference type="GO" id="GO:0006417">
    <property type="term" value="P:regulation of translation"/>
    <property type="evidence" value="ECO:0007669"/>
    <property type="project" value="TreeGrafter"/>
</dbReference>
<dbReference type="Gene3D" id="1.10.10.1320">
    <property type="entry name" value="Anti-sigma factor, zinc-finger domain"/>
    <property type="match status" value="1"/>
</dbReference>